<protein>
    <recommendedName>
        <fullName evidence="1">DUF1330 domain-containing protein</fullName>
    </recommendedName>
</protein>
<dbReference type="EMBL" id="FWFX01000008">
    <property type="protein sequence ID" value="SLN52306.1"/>
    <property type="molecule type" value="Genomic_DNA"/>
</dbReference>
<evidence type="ECO:0000313" key="3">
    <source>
        <dbReference type="Proteomes" id="UP000193061"/>
    </source>
</evidence>
<dbReference type="SUPFAM" id="SSF54909">
    <property type="entry name" value="Dimeric alpha+beta barrel"/>
    <property type="match status" value="1"/>
</dbReference>
<dbReference type="PANTHER" id="PTHR41521:SF4">
    <property type="entry name" value="BLR0684 PROTEIN"/>
    <property type="match status" value="1"/>
</dbReference>
<evidence type="ECO:0000313" key="2">
    <source>
        <dbReference type="EMBL" id="SLN52306.1"/>
    </source>
</evidence>
<sequence>MPAYVIAQIDIHDPEEYQIYLQGFMPIFERYDGKLLVTSAKEPILLEGNWDLQRVVVMEFPDTNRAQKWLNDPDYTKLARHRHRSANTNLILVEGIN</sequence>
<dbReference type="Proteomes" id="UP000193061">
    <property type="component" value="Unassembled WGS sequence"/>
</dbReference>
<dbReference type="Gene3D" id="3.30.70.100">
    <property type="match status" value="1"/>
</dbReference>
<dbReference type="AlphaFoldDB" id="A0A1X6ZJ34"/>
<dbReference type="InterPro" id="IPR010753">
    <property type="entry name" value="DUF1330"/>
</dbReference>
<feature type="domain" description="DUF1330" evidence="1">
    <location>
        <begin position="2"/>
        <end position="96"/>
    </location>
</feature>
<keyword evidence="3" id="KW-1185">Reference proteome</keyword>
<dbReference type="OrthoDB" id="9806380at2"/>
<organism evidence="2 3">
    <name type="scientific">Roseovarius albus</name>
    <dbReference type="NCBI Taxonomy" id="1247867"/>
    <lineage>
        <taxon>Bacteria</taxon>
        <taxon>Pseudomonadati</taxon>
        <taxon>Pseudomonadota</taxon>
        <taxon>Alphaproteobacteria</taxon>
        <taxon>Rhodobacterales</taxon>
        <taxon>Roseobacteraceae</taxon>
        <taxon>Roseovarius</taxon>
    </lineage>
</organism>
<evidence type="ECO:0000259" key="1">
    <source>
        <dbReference type="Pfam" id="PF07045"/>
    </source>
</evidence>
<reference evidence="2 3" key="1">
    <citation type="submission" date="2017-03" db="EMBL/GenBank/DDBJ databases">
        <authorList>
            <person name="Afonso C.L."/>
            <person name="Miller P.J."/>
            <person name="Scott M.A."/>
            <person name="Spackman E."/>
            <person name="Goraichik I."/>
            <person name="Dimitrov K.M."/>
            <person name="Suarez D.L."/>
            <person name="Swayne D.E."/>
        </authorList>
    </citation>
    <scope>NUCLEOTIDE SEQUENCE [LARGE SCALE GENOMIC DNA]</scope>
    <source>
        <strain evidence="2 3">CECT 7450</strain>
    </source>
</reference>
<dbReference type="RefSeq" id="WP_085806257.1">
    <property type="nucleotide sequence ID" value="NZ_FWFX01000008.1"/>
</dbReference>
<proteinExistence type="predicted"/>
<name>A0A1X6ZJ34_9RHOB</name>
<dbReference type="PANTHER" id="PTHR41521">
    <property type="match status" value="1"/>
</dbReference>
<accession>A0A1X6ZJ34</accession>
<gene>
    <name evidence="2" type="ORF">ROA7450_02624</name>
</gene>
<dbReference type="InterPro" id="IPR011008">
    <property type="entry name" value="Dimeric_a/b-barrel"/>
</dbReference>
<dbReference type="Pfam" id="PF07045">
    <property type="entry name" value="DUF1330"/>
    <property type="match status" value="1"/>
</dbReference>